<name>A0A2R7Y967_9CREN</name>
<evidence type="ECO:0000313" key="1">
    <source>
        <dbReference type="EMBL" id="PUA34053.1"/>
    </source>
</evidence>
<dbReference type="EMBL" id="NBVN01000001">
    <property type="protein sequence ID" value="PUA34053.1"/>
    <property type="molecule type" value="Genomic_DNA"/>
</dbReference>
<sequence>MHGVKNKGTVGLLRLAYDKGLIDKGKPVQALRGLKEYGFRVSDKIINEALRKLK</sequence>
<organism evidence="1 2">
    <name type="scientific">Zestosphaera tikiterensis</name>
    <dbReference type="NCBI Taxonomy" id="1973259"/>
    <lineage>
        <taxon>Archaea</taxon>
        <taxon>Thermoproteota</taxon>
        <taxon>Thermoprotei</taxon>
        <taxon>Desulfurococcales</taxon>
        <taxon>Desulfurococcaceae</taxon>
        <taxon>Zestosphaera</taxon>
    </lineage>
</organism>
<dbReference type="Pfam" id="PF11848">
    <property type="entry name" value="DUF3368"/>
    <property type="match status" value="1"/>
</dbReference>
<evidence type="ECO:0000313" key="2">
    <source>
        <dbReference type="Proteomes" id="UP000244093"/>
    </source>
</evidence>
<accession>A0A2R7Y967</accession>
<dbReference type="Proteomes" id="UP000244093">
    <property type="component" value="Unassembled WGS sequence"/>
</dbReference>
<comment type="caution">
    <text evidence="1">The sequence shown here is derived from an EMBL/GenBank/DDBJ whole genome shotgun (WGS) entry which is preliminary data.</text>
</comment>
<dbReference type="InterPro" id="IPR021799">
    <property type="entry name" value="PIN-like_prokaryotic"/>
</dbReference>
<protein>
    <recommendedName>
        <fullName evidence="3">DUF3368 domain-containing protein</fullName>
    </recommendedName>
</protein>
<proteinExistence type="predicted"/>
<evidence type="ECO:0008006" key="3">
    <source>
        <dbReference type="Google" id="ProtNLM"/>
    </source>
</evidence>
<dbReference type="AlphaFoldDB" id="A0A2R7Y967"/>
<reference evidence="1 2" key="1">
    <citation type="journal article" date="2018" name="Syst. Appl. Microbiol.">
        <title>A new symbiotic nanoarchaeote (Candidatus Nanoclepta minutus) and its host (Zestosphaera tikiterensis gen. nov., sp. nov.) from a New Zealand hot spring.</title>
        <authorList>
            <person name="St John E."/>
            <person name="Liu Y."/>
            <person name="Podar M."/>
            <person name="Stott M.B."/>
            <person name="Meneghin J."/>
            <person name="Chen Z."/>
            <person name="Lagutin K."/>
            <person name="Mitchell K."/>
            <person name="Reysenbach A.L."/>
        </authorList>
    </citation>
    <scope>NUCLEOTIDE SEQUENCE [LARGE SCALE GENOMIC DNA]</scope>
    <source>
        <strain evidence="1">NZ3</strain>
    </source>
</reference>
<gene>
    <name evidence="1" type="ORF">B7O98_00395</name>
</gene>